<dbReference type="AlphaFoldDB" id="A0AAV3SZD8"/>
<dbReference type="Pfam" id="PF26071">
    <property type="entry name" value="DUF8028"/>
    <property type="match status" value="1"/>
</dbReference>
<feature type="transmembrane region" description="Helical" evidence="1">
    <location>
        <begin position="56"/>
        <end position="75"/>
    </location>
</feature>
<keyword evidence="1" id="KW-0812">Transmembrane</keyword>
<proteinExistence type="predicted"/>
<keyword evidence="3" id="KW-1185">Reference proteome</keyword>
<keyword evidence="1" id="KW-1133">Transmembrane helix</keyword>
<keyword evidence="1" id="KW-0472">Membrane</keyword>
<organism evidence="2 3">
    <name type="scientific">Salarchaeum japonicum</name>
    <dbReference type="NCBI Taxonomy" id="555573"/>
    <lineage>
        <taxon>Archaea</taxon>
        <taxon>Methanobacteriati</taxon>
        <taxon>Methanobacteriota</taxon>
        <taxon>Stenosarchaea group</taxon>
        <taxon>Halobacteria</taxon>
        <taxon>Halobacteriales</taxon>
        <taxon>Halobacteriaceae</taxon>
    </lineage>
</organism>
<feature type="transmembrane region" description="Helical" evidence="1">
    <location>
        <begin position="29"/>
        <end position="49"/>
    </location>
</feature>
<name>A0AAV3SZD8_9EURY</name>
<comment type="caution">
    <text evidence="2">The sequence shown here is derived from an EMBL/GenBank/DDBJ whole genome shotgun (WGS) entry which is preliminary data.</text>
</comment>
<evidence type="ECO:0000313" key="2">
    <source>
        <dbReference type="EMBL" id="GAA0646775.1"/>
    </source>
</evidence>
<evidence type="ECO:0000256" key="1">
    <source>
        <dbReference type="SAM" id="Phobius"/>
    </source>
</evidence>
<protein>
    <submittedName>
        <fullName evidence="2">Uncharacterized protein</fullName>
    </submittedName>
</protein>
<evidence type="ECO:0000313" key="3">
    <source>
        <dbReference type="Proteomes" id="UP001500194"/>
    </source>
</evidence>
<dbReference type="GeneID" id="68572241"/>
<accession>A0AAV3SZD8</accession>
<reference evidence="2 3" key="1">
    <citation type="journal article" date="2019" name="Int. J. Syst. Evol. Microbiol.">
        <title>The Global Catalogue of Microorganisms (GCM) 10K type strain sequencing project: providing services to taxonomists for standard genome sequencing and annotation.</title>
        <authorList>
            <consortium name="The Broad Institute Genomics Platform"/>
            <consortium name="The Broad Institute Genome Sequencing Center for Infectious Disease"/>
            <person name="Wu L."/>
            <person name="Ma J."/>
        </authorList>
    </citation>
    <scope>NUCLEOTIDE SEQUENCE [LARGE SCALE GENOMIC DNA]</scope>
    <source>
        <strain evidence="2 3">JCM 16327</strain>
    </source>
</reference>
<dbReference type="EMBL" id="BAAADU010000002">
    <property type="protein sequence ID" value="GAA0646775.1"/>
    <property type="molecule type" value="Genomic_DNA"/>
</dbReference>
<dbReference type="Proteomes" id="UP001500194">
    <property type="component" value="Unassembled WGS sequence"/>
</dbReference>
<gene>
    <name evidence="2" type="ORF">GCM10009019_06410</name>
</gene>
<dbReference type="InterPro" id="IPR058341">
    <property type="entry name" value="DUF8028"/>
</dbReference>
<dbReference type="RefSeq" id="WP_227261648.1">
    <property type="nucleotide sequence ID" value="NZ_BAAADU010000002.1"/>
</dbReference>
<sequence>MSSPSTAHDNSRVGSRTLPLGVPKPLEAVGFWSAVALPFLYVPLFVAGLPSADAQVAFAALVLAHAVTLFLGHGYEA</sequence>